<evidence type="ECO:0000313" key="2">
    <source>
        <dbReference type="Proteomes" id="UP000325577"/>
    </source>
</evidence>
<proteinExistence type="predicted"/>
<reference evidence="1 2" key="1">
    <citation type="submission" date="2019-09" db="EMBL/GenBank/DDBJ databases">
        <title>A chromosome-level genome assembly of the Chinese tupelo Nyssa sinensis.</title>
        <authorList>
            <person name="Yang X."/>
            <person name="Kang M."/>
            <person name="Yang Y."/>
            <person name="Xiong H."/>
            <person name="Wang M."/>
            <person name="Zhang Z."/>
            <person name="Wang Z."/>
            <person name="Wu H."/>
            <person name="Ma T."/>
            <person name="Liu J."/>
            <person name="Xi Z."/>
        </authorList>
    </citation>
    <scope>NUCLEOTIDE SEQUENCE [LARGE SCALE GENOMIC DNA]</scope>
    <source>
        <strain evidence="1">J267</strain>
        <tissue evidence="1">Leaf</tissue>
    </source>
</reference>
<sequence>MMTAMMKIALMLKKRMWTDGPAGGLHPSSSRCSESSDLILARSGRLPLPSAAISSYLVVRIKMSTEQSQPSGIGAFGGEADIIEVDETSPRKHKFRGFKMDMVQFYYNKIYESDAGKYVQRVRSAFVDLYNEYGGSSNASYDVYDDGRSSSANSQLDTIEDDMFKEFDSCFLPIGVQFFAYFEVQFTDFGAGLEDSTIGI</sequence>
<keyword evidence="2" id="KW-1185">Reference proteome</keyword>
<protein>
    <submittedName>
        <fullName evidence="1">Uncharacterized protein</fullName>
    </submittedName>
</protein>
<name>A0A5J4ZHH6_9ASTE</name>
<dbReference type="Proteomes" id="UP000325577">
    <property type="component" value="Linkage Group LG8"/>
</dbReference>
<accession>A0A5J4ZHH6</accession>
<dbReference type="OrthoDB" id="1301613at2759"/>
<organism evidence="1 2">
    <name type="scientific">Nyssa sinensis</name>
    <dbReference type="NCBI Taxonomy" id="561372"/>
    <lineage>
        <taxon>Eukaryota</taxon>
        <taxon>Viridiplantae</taxon>
        <taxon>Streptophyta</taxon>
        <taxon>Embryophyta</taxon>
        <taxon>Tracheophyta</taxon>
        <taxon>Spermatophyta</taxon>
        <taxon>Magnoliopsida</taxon>
        <taxon>eudicotyledons</taxon>
        <taxon>Gunneridae</taxon>
        <taxon>Pentapetalae</taxon>
        <taxon>asterids</taxon>
        <taxon>Cornales</taxon>
        <taxon>Nyssaceae</taxon>
        <taxon>Nyssa</taxon>
    </lineage>
</organism>
<gene>
    <name evidence="1" type="ORF">F0562_017220</name>
</gene>
<dbReference type="EMBL" id="CM018051">
    <property type="protein sequence ID" value="KAA8516962.1"/>
    <property type="molecule type" value="Genomic_DNA"/>
</dbReference>
<evidence type="ECO:0000313" key="1">
    <source>
        <dbReference type="EMBL" id="KAA8516962.1"/>
    </source>
</evidence>
<dbReference type="AlphaFoldDB" id="A0A5J4ZHH6"/>